<name>A0ABY9T8G2_BREBE</name>
<dbReference type="EMBL" id="CP134050">
    <property type="protein sequence ID" value="WNC16388.1"/>
    <property type="molecule type" value="Genomic_DNA"/>
</dbReference>
<dbReference type="InterPro" id="IPR050789">
    <property type="entry name" value="Diverse_Enzym_Activities"/>
</dbReference>
<evidence type="ECO:0000313" key="4">
    <source>
        <dbReference type="Proteomes" id="UP001256827"/>
    </source>
</evidence>
<gene>
    <name evidence="3" type="ORF">RGB73_08750</name>
</gene>
<dbReference type="InterPro" id="IPR012338">
    <property type="entry name" value="Beta-lactam/transpept-like"/>
</dbReference>
<proteinExistence type="predicted"/>
<dbReference type="PANTHER" id="PTHR43283">
    <property type="entry name" value="BETA-LACTAMASE-RELATED"/>
    <property type="match status" value="1"/>
</dbReference>
<protein>
    <submittedName>
        <fullName evidence="3">Serine hydrolase domain-containing protein</fullName>
        <ecNumber evidence="3">3.1.1.103</ecNumber>
    </submittedName>
</protein>
<keyword evidence="1 3" id="KW-0378">Hydrolase</keyword>
<evidence type="ECO:0000313" key="3">
    <source>
        <dbReference type="EMBL" id="WNC16388.1"/>
    </source>
</evidence>
<feature type="domain" description="Beta-lactamase-related" evidence="2">
    <location>
        <begin position="15"/>
        <end position="393"/>
    </location>
</feature>
<dbReference type="SUPFAM" id="SSF56601">
    <property type="entry name" value="beta-lactamase/transpeptidase-like"/>
    <property type="match status" value="1"/>
</dbReference>
<dbReference type="RefSeq" id="WP_310771008.1">
    <property type="nucleotide sequence ID" value="NZ_CP134050.1"/>
</dbReference>
<dbReference type="PANTHER" id="PTHR43283:SF11">
    <property type="entry name" value="BETA-LACTAMASE-RELATED DOMAIN-CONTAINING PROTEIN"/>
    <property type="match status" value="1"/>
</dbReference>
<dbReference type="Pfam" id="PF00144">
    <property type="entry name" value="Beta-lactamase"/>
    <property type="match status" value="1"/>
</dbReference>
<organism evidence="3 4">
    <name type="scientific">Brevibacillus brevis</name>
    <name type="common">Bacillus brevis</name>
    <dbReference type="NCBI Taxonomy" id="1393"/>
    <lineage>
        <taxon>Bacteria</taxon>
        <taxon>Bacillati</taxon>
        <taxon>Bacillota</taxon>
        <taxon>Bacilli</taxon>
        <taxon>Bacillales</taxon>
        <taxon>Paenibacillaceae</taxon>
        <taxon>Brevibacillus</taxon>
    </lineage>
</organism>
<keyword evidence="4" id="KW-1185">Reference proteome</keyword>
<dbReference type="Gene3D" id="3.40.710.10">
    <property type="entry name" value="DD-peptidase/beta-lactamase superfamily"/>
    <property type="match status" value="1"/>
</dbReference>
<dbReference type="InterPro" id="IPR001466">
    <property type="entry name" value="Beta-lactam-related"/>
</dbReference>
<evidence type="ECO:0000259" key="2">
    <source>
        <dbReference type="Pfam" id="PF00144"/>
    </source>
</evidence>
<dbReference type="Proteomes" id="UP001256827">
    <property type="component" value="Chromosome"/>
</dbReference>
<dbReference type="EC" id="3.1.1.103" evidence="3"/>
<evidence type="ECO:0000256" key="1">
    <source>
        <dbReference type="ARBA" id="ARBA00022801"/>
    </source>
</evidence>
<reference evidence="3 4" key="1">
    <citation type="submission" date="2023-09" db="EMBL/GenBank/DDBJ databases">
        <title>Complete Genome and Methylome dissection of Bacillus brevis NEB573 original source of BbsI restriction endonuclease.</title>
        <authorList>
            <person name="Fomenkov A."/>
            <person name="Roberts R.D."/>
        </authorList>
    </citation>
    <scope>NUCLEOTIDE SEQUENCE [LARGE SCALE GENOMIC DNA]</scope>
    <source>
        <strain evidence="3 4">NEB573</strain>
    </source>
</reference>
<dbReference type="GO" id="GO:0016787">
    <property type="term" value="F:hydrolase activity"/>
    <property type="evidence" value="ECO:0007669"/>
    <property type="project" value="UniProtKB-KW"/>
</dbReference>
<sequence length="417" mass="45722">MNGNELMLRMEKSLEDGIARGIFPGGAVSLMRKGEKTLTAVKGKTGSGEGAVDVNADTLYDMASLTKVMVTLPLVLLSVQAGKLSLADALVTHLPELKQGRDCERKEQIKIAHLLTHTSGFPAWRPFFLIGQGKKEYISLIAQEQLVNTPGSQVVYSDVGYMLLGFLLERIWGEELDSLAQRLVFRPSGMENSCYLPLRHALPKISGIAYTERGNEFERNMAQNYLAELEPFDHPSVGKWRGKLSNYQWREGFICGTVHDCNAHYGLGGVSGHAGLFSTIGDAERYMEIWTSDDAPVRIDPVLRALSIRSHTDHSTQRRGLGWIISSTGGSLEQLAAGCTGGDLASGRAFGHTGFTGTSIWSDPQREATIITLTNRVHPVASPLIGPWRIAHHNQLFGSLSAHRERGSTHDSHANHR</sequence>
<accession>A0ABY9T8G2</accession>